<dbReference type="EMBL" id="CP037933">
    <property type="protein sequence ID" value="QBN20124.1"/>
    <property type="molecule type" value="Genomic_DNA"/>
</dbReference>
<dbReference type="AlphaFoldDB" id="A0A4P6YGQ9"/>
<reference evidence="2" key="1">
    <citation type="submission" date="2019-03" db="EMBL/GenBank/DDBJ databases">
        <title>Flavobacterium sp.</title>
        <authorList>
            <person name="Kim H."/>
        </authorList>
    </citation>
    <scope>NUCLEOTIDE SEQUENCE [LARGE SCALE GENOMIC DNA]</scope>
    <source>
        <strain evidence="2">GS13</strain>
    </source>
</reference>
<proteinExistence type="predicted"/>
<dbReference type="KEGG" id="fnk:E1750_15395"/>
<evidence type="ECO:0000313" key="2">
    <source>
        <dbReference type="Proteomes" id="UP000291124"/>
    </source>
</evidence>
<dbReference type="InterPro" id="IPR032676">
    <property type="entry name" value="YkuD_2"/>
</dbReference>
<keyword evidence="2" id="KW-1185">Reference proteome</keyword>
<dbReference type="PROSITE" id="PS51257">
    <property type="entry name" value="PROKAR_LIPOPROTEIN"/>
    <property type="match status" value="1"/>
</dbReference>
<protein>
    <submittedName>
        <fullName evidence="1">Peptidase</fullName>
    </submittedName>
</protein>
<organism evidence="1 2">
    <name type="scientific">Flavobacterium nackdongense</name>
    <dbReference type="NCBI Taxonomy" id="2547394"/>
    <lineage>
        <taxon>Bacteria</taxon>
        <taxon>Pseudomonadati</taxon>
        <taxon>Bacteroidota</taxon>
        <taxon>Flavobacteriia</taxon>
        <taxon>Flavobacteriales</taxon>
        <taxon>Flavobacteriaceae</taxon>
        <taxon>Flavobacterium</taxon>
    </lineage>
</organism>
<accession>A0A4P6YGQ9</accession>
<dbReference type="Proteomes" id="UP000291124">
    <property type="component" value="Chromosome"/>
</dbReference>
<dbReference type="PANTHER" id="PTHR38477">
    <property type="entry name" value="HYPOTHETICAL EXPORTED PROTEIN"/>
    <property type="match status" value="1"/>
</dbReference>
<name>A0A4P6YGQ9_9FLAO</name>
<dbReference type="PANTHER" id="PTHR38477:SF1">
    <property type="entry name" value="MUREIN L,D-TRANSPEPTIDASE CATALYTIC DOMAIN FAMILY PROTEIN"/>
    <property type="match status" value="1"/>
</dbReference>
<dbReference type="OrthoDB" id="1247236at2"/>
<gene>
    <name evidence="1" type="ORF">E1750_15395</name>
</gene>
<dbReference type="Pfam" id="PF13645">
    <property type="entry name" value="YkuD_2"/>
    <property type="match status" value="1"/>
</dbReference>
<dbReference type="RefSeq" id="WP_133277626.1">
    <property type="nucleotide sequence ID" value="NZ_CP037933.1"/>
</dbReference>
<evidence type="ECO:0000313" key="1">
    <source>
        <dbReference type="EMBL" id="QBN20124.1"/>
    </source>
</evidence>
<sequence>MKLISILVIFSTSFLGCNNPPVKNTDAKNPTINVANTRLKAKEALSFCKTKKFNEDFCILIDMSLHSGVKRFVVWDFKKNKITNSFLVGHGCGDNPWNYDFSKETPKFSNVDGSHCSSLGKYKIGARAHSDWGVNIKYFLHGLESTNSNAFKRFIVFHSWEVVSDEEIYPKGTPEGWGCPTISNNSFKIIDPLLKVSTKPVLMWIYK</sequence>